<feature type="domain" description="DUF559" evidence="1">
    <location>
        <begin position="6"/>
        <end position="111"/>
    </location>
</feature>
<accession>A0ABT5HNE5</accession>
<dbReference type="PANTHER" id="PTHR38590">
    <property type="entry name" value="BLL0828 PROTEIN"/>
    <property type="match status" value="1"/>
</dbReference>
<dbReference type="PANTHER" id="PTHR38590:SF1">
    <property type="entry name" value="BLL0828 PROTEIN"/>
    <property type="match status" value="1"/>
</dbReference>
<organism evidence="2 3">
    <name type="scientific">Asticcacaulis machinosus</name>
    <dbReference type="NCBI Taxonomy" id="2984211"/>
    <lineage>
        <taxon>Bacteria</taxon>
        <taxon>Pseudomonadati</taxon>
        <taxon>Pseudomonadota</taxon>
        <taxon>Alphaproteobacteria</taxon>
        <taxon>Caulobacterales</taxon>
        <taxon>Caulobacteraceae</taxon>
        <taxon>Asticcacaulis</taxon>
    </lineage>
</organism>
<evidence type="ECO:0000313" key="3">
    <source>
        <dbReference type="Proteomes" id="UP001218579"/>
    </source>
</evidence>
<dbReference type="InterPro" id="IPR047216">
    <property type="entry name" value="Endonuclease_DUF559_bact"/>
</dbReference>
<dbReference type="RefSeq" id="WP_272745868.1">
    <property type="nucleotide sequence ID" value="NZ_JAQQKV010000004.1"/>
</dbReference>
<evidence type="ECO:0000313" key="2">
    <source>
        <dbReference type="EMBL" id="MDC7677543.1"/>
    </source>
</evidence>
<reference evidence="2 3" key="1">
    <citation type="submission" date="2023-01" db="EMBL/GenBank/DDBJ databases">
        <title>Novel species of the genus Asticcacaulis isolated from rivers.</title>
        <authorList>
            <person name="Lu H."/>
        </authorList>
    </citation>
    <scope>NUCLEOTIDE SEQUENCE [LARGE SCALE GENOMIC DNA]</scope>
    <source>
        <strain evidence="2 3">LKC15W</strain>
    </source>
</reference>
<dbReference type="EMBL" id="JAQQKV010000004">
    <property type="protein sequence ID" value="MDC7677543.1"/>
    <property type="molecule type" value="Genomic_DNA"/>
</dbReference>
<dbReference type="SUPFAM" id="SSF52980">
    <property type="entry name" value="Restriction endonuclease-like"/>
    <property type="match status" value="1"/>
</dbReference>
<name>A0ABT5HNE5_9CAUL</name>
<gene>
    <name evidence="2" type="ORF">PQU98_15480</name>
</gene>
<dbReference type="InterPro" id="IPR007569">
    <property type="entry name" value="DUF559"/>
</dbReference>
<dbReference type="Gene3D" id="3.40.960.10">
    <property type="entry name" value="VSR Endonuclease"/>
    <property type="match status" value="1"/>
</dbReference>
<dbReference type="InterPro" id="IPR011335">
    <property type="entry name" value="Restrct_endonuc-II-like"/>
</dbReference>
<evidence type="ECO:0000259" key="1">
    <source>
        <dbReference type="Pfam" id="PF04480"/>
    </source>
</evidence>
<dbReference type="Pfam" id="PF04480">
    <property type="entry name" value="DUF559"/>
    <property type="match status" value="1"/>
</dbReference>
<dbReference type="CDD" id="cd01038">
    <property type="entry name" value="Endonuclease_DUF559"/>
    <property type="match status" value="1"/>
</dbReference>
<protein>
    <submittedName>
        <fullName evidence="2">DUF559 domain-containing protein</fullName>
    </submittedName>
</protein>
<dbReference type="Proteomes" id="UP001218579">
    <property type="component" value="Unassembled WGS sequence"/>
</dbReference>
<proteinExistence type="predicted"/>
<sequence length="121" mass="13927">MLKPPRDKARALRKDMSLPEMLIWGRLRVRQKGQSQFRRQHPLGIYVADFYCAKAKLVIEIDGMAHSLYGRARRDDIRDKWMAAQDLMIVRIAAGDVLNDPGEVADGIYRMATERLKSTQV</sequence>
<keyword evidence="3" id="KW-1185">Reference proteome</keyword>
<comment type="caution">
    <text evidence="2">The sequence shown here is derived from an EMBL/GenBank/DDBJ whole genome shotgun (WGS) entry which is preliminary data.</text>
</comment>